<feature type="compositionally biased region" description="Basic and acidic residues" evidence="1">
    <location>
        <begin position="113"/>
        <end position="122"/>
    </location>
</feature>
<name>A0A9P5E2S3_9HYPO</name>
<keyword evidence="3" id="KW-1185">Reference proteome</keyword>
<protein>
    <submittedName>
        <fullName evidence="2">Uncharacterized protein</fullName>
    </submittedName>
</protein>
<feature type="region of interest" description="Disordered" evidence="1">
    <location>
        <begin position="163"/>
        <end position="184"/>
    </location>
</feature>
<dbReference type="OrthoDB" id="4850838at2759"/>
<organism evidence="2 3">
    <name type="scientific">Fusarium agapanthi</name>
    <dbReference type="NCBI Taxonomy" id="1803897"/>
    <lineage>
        <taxon>Eukaryota</taxon>
        <taxon>Fungi</taxon>
        <taxon>Dikarya</taxon>
        <taxon>Ascomycota</taxon>
        <taxon>Pezizomycotina</taxon>
        <taxon>Sordariomycetes</taxon>
        <taxon>Hypocreomycetidae</taxon>
        <taxon>Hypocreales</taxon>
        <taxon>Nectriaceae</taxon>
        <taxon>Fusarium</taxon>
        <taxon>Fusarium fujikuroi species complex</taxon>
    </lineage>
</organism>
<gene>
    <name evidence="2" type="ORF">FAGAP_12960</name>
</gene>
<feature type="region of interest" description="Disordered" evidence="1">
    <location>
        <begin position="110"/>
        <end position="131"/>
    </location>
</feature>
<evidence type="ECO:0000256" key="1">
    <source>
        <dbReference type="SAM" id="MobiDB-lite"/>
    </source>
</evidence>
<accession>A0A9P5E2S3</accession>
<dbReference type="AlphaFoldDB" id="A0A9P5E2S3"/>
<reference evidence="2" key="1">
    <citation type="submission" date="2020-01" db="EMBL/GenBank/DDBJ databases">
        <title>Identification and distribution of gene clusters putatively required for synthesis of sphingolipid metabolism inhibitors in phylogenetically diverse species of the filamentous fungus Fusarium.</title>
        <authorList>
            <person name="Kim H.-S."/>
            <person name="Busman M."/>
            <person name="Brown D.W."/>
            <person name="Divon H."/>
            <person name="Uhlig S."/>
            <person name="Proctor R.H."/>
        </authorList>
    </citation>
    <scope>NUCLEOTIDE SEQUENCE</scope>
    <source>
        <strain evidence="2">NRRL 31653</strain>
    </source>
</reference>
<proteinExistence type="predicted"/>
<comment type="caution">
    <text evidence="2">The sequence shown here is derived from an EMBL/GenBank/DDBJ whole genome shotgun (WGS) entry which is preliminary data.</text>
</comment>
<evidence type="ECO:0000313" key="2">
    <source>
        <dbReference type="EMBL" id="KAF4473597.1"/>
    </source>
</evidence>
<feature type="non-terminal residue" evidence="2">
    <location>
        <position position="184"/>
    </location>
</feature>
<dbReference type="Proteomes" id="UP000737391">
    <property type="component" value="Unassembled WGS sequence"/>
</dbReference>
<sequence length="184" mass="19980">IPREILGAAQFYWNHVCRLQTLAGNPDALDTKERAVAEQISDPLKLSSNDRDVALTIQTQSIAAHCELLSLQLLQSAGVSFSPEEMQAKVAAATPLYARDDSKASRLRNALRRLPDADKTPYESDDGGLEDLPQELKDTLIAQMNEARANGCTAPFCPPTVTGMAPVSRGLSQAPPRKRKRNAA</sequence>
<dbReference type="EMBL" id="LUFC02001519">
    <property type="protein sequence ID" value="KAF4473597.1"/>
    <property type="molecule type" value="Genomic_DNA"/>
</dbReference>
<evidence type="ECO:0000313" key="3">
    <source>
        <dbReference type="Proteomes" id="UP000737391"/>
    </source>
</evidence>